<dbReference type="EMBL" id="FMWD01000007">
    <property type="protein sequence ID" value="SCZ62855.1"/>
    <property type="molecule type" value="Genomic_DNA"/>
</dbReference>
<sequence>MTMPIRSCDSNLPHLEGSTRDGTRLWMETTIRMIPLLFAMALVACASMPPAQEMSDARQAIHAAREAHAERHASQYLDQAETFLEQAARDLEHGEYERARRYATAAKAAAISARDHALATAQ</sequence>
<feature type="domain" description="DUF4398" evidence="1">
    <location>
        <begin position="52"/>
        <end position="119"/>
    </location>
</feature>
<dbReference type="Proteomes" id="UP000199648">
    <property type="component" value="Unassembled WGS sequence"/>
</dbReference>
<evidence type="ECO:0000259" key="1">
    <source>
        <dbReference type="Pfam" id="PF14346"/>
    </source>
</evidence>
<gene>
    <name evidence="2" type="ORF">SAMN03097708_02365</name>
</gene>
<proteinExistence type="predicted"/>
<dbReference type="Gene3D" id="1.20.1270.390">
    <property type="match status" value="1"/>
</dbReference>
<evidence type="ECO:0000313" key="3">
    <source>
        <dbReference type="Proteomes" id="UP000199648"/>
    </source>
</evidence>
<dbReference type="AlphaFoldDB" id="A0A1G5QLY2"/>
<keyword evidence="3" id="KW-1185">Reference proteome</keyword>
<protein>
    <recommendedName>
        <fullName evidence="1">DUF4398 domain-containing protein</fullName>
    </recommendedName>
</protein>
<dbReference type="Pfam" id="PF14346">
    <property type="entry name" value="DUF4398"/>
    <property type="match status" value="1"/>
</dbReference>
<organism evidence="2 3">
    <name type="scientific">Thiohalomonas denitrificans</name>
    <dbReference type="NCBI Taxonomy" id="415747"/>
    <lineage>
        <taxon>Bacteria</taxon>
        <taxon>Pseudomonadati</taxon>
        <taxon>Pseudomonadota</taxon>
        <taxon>Gammaproteobacteria</taxon>
        <taxon>Thiohalomonadales</taxon>
        <taxon>Thiohalomonadaceae</taxon>
        <taxon>Thiohalomonas</taxon>
    </lineage>
</organism>
<reference evidence="2 3" key="1">
    <citation type="submission" date="2016-10" db="EMBL/GenBank/DDBJ databases">
        <authorList>
            <person name="de Groot N.N."/>
        </authorList>
    </citation>
    <scope>NUCLEOTIDE SEQUENCE [LARGE SCALE GENOMIC DNA]</scope>
    <source>
        <strain evidence="2 3">HLD2</strain>
    </source>
</reference>
<dbReference type="InterPro" id="IPR025511">
    <property type="entry name" value="DUF4398"/>
</dbReference>
<name>A0A1G5QLY2_9GAMM</name>
<accession>A0A1G5QLY2</accession>
<evidence type="ECO:0000313" key="2">
    <source>
        <dbReference type="EMBL" id="SCZ62855.1"/>
    </source>
</evidence>